<dbReference type="RefSeq" id="XP_056489599.1">
    <property type="nucleotide sequence ID" value="XM_056630297.1"/>
</dbReference>
<name>A0A9X0BAB2_9EURO</name>
<reference evidence="2" key="1">
    <citation type="submission" date="2022-12" db="EMBL/GenBank/DDBJ databases">
        <authorList>
            <person name="Petersen C."/>
        </authorList>
    </citation>
    <scope>NUCLEOTIDE SEQUENCE</scope>
    <source>
        <strain evidence="2">IBT 29677</strain>
    </source>
</reference>
<comment type="caution">
    <text evidence="2">The sequence shown here is derived from an EMBL/GenBank/DDBJ whole genome shotgun (WGS) entry which is preliminary data.</text>
</comment>
<dbReference type="InterPro" id="IPR029063">
    <property type="entry name" value="SAM-dependent_MTases_sf"/>
</dbReference>
<gene>
    <name evidence="2" type="ORF">N7509_005660</name>
</gene>
<dbReference type="AlphaFoldDB" id="A0A9X0BAB2"/>
<evidence type="ECO:0000313" key="2">
    <source>
        <dbReference type="EMBL" id="KAJ5397547.1"/>
    </source>
</evidence>
<feature type="domain" description="Methyltransferase" evidence="1">
    <location>
        <begin position="35"/>
        <end position="148"/>
    </location>
</feature>
<evidence type="ECO:0000313" key="3">
    <source>
        <dbReference type="Proteomes" id="UP001147747"/>
    </source>
</evidence>
<dbReference type="InterPro" id="IPR025714">
    <property type="entry name" value="Methyltranfer_dom"/>
</dbReference>
<dbReference type="EMBL" id="JAPZBU010000006">
    <property type="protein sequence ID" value="KAJ5397547.1"/>
    <property type="molecule type" value="Genomic_DNA"/>
</dbReference>
<evidence type="ECO:0000259" key="1">
    <source>
        <dbReference type="Pfam" id="PF13847"/>
    </source>
</evidence>
<keyword evidence="2" id="KW-0489">Methyltransferase</keyword>
<dbReference type="PANTHER" id="PTHR43591:SF24">
    <property type="entry name" value="2-METHOXY-6-POLYPRENYL-1,4-BENZOQUINOL METHYLASE, MITOCHONDRIAL"/>
    <property type="match status" value="1"/>
</dbReference>
<keyword evidence="2" id="KW-0808">Transferase</keyword>
<dbReference type="GO" id="GO:0032259">
    <property type="term" value="P:methylation"/>
    <property type="evidence" value="ECO:0007669"/>
    <property type="project" value="UniProtKB-KW"/>
</dbReference>
<keyword evidence="3" id="KW-1185">Reference proteome</keyword>
<dbReference type="OrthoDB" id="10017101at2759"/>
<sequence length="266" mass="29710">MSKVYTTDHSASVIQTHGWRTLSNSAAYVLPYIRPDLQILDVGCGPGSITIDFAKHVPHGHVTGIEYVPEPLDGARKLAASENITNVRYQVGDIHAIPFPDNSFDIVHAHQVLQHIADPVRALQEMRRVVKQGGIVAVRESASQIWYPESEGIFAWQELGEKMGRAKGGNPYPGRYIHVWAHEAGFPRENIKKSAGSWCFSSQEEREYWGGSMRERTKSSGFATTAIKEGYSSSEELDKIAKGWNDFVEDDDAWFGLLHGEIVCRK</sequence>
<organism evidence="2 3">
    <name type="scientific">Penicillium cosmopolitanum</name>
    <dbReference type="NCBI Taxonomy" id="1131564"/>
    <lineage>
        <taxon>Eukaryota</taxon>
        <taxon>Fungi</taxon>
        <taxon>Dikarya</taxon>
        <taxon>Ascomycota</taxon>
        <taxon>Pezizomycotina</taxon>
        <taxon>Eurotiomycetes</taxon>
        <taxon>Eurotiomycetidae</taxon>
        <taxon>Eurotiales</taxon>
        <taxon>Aspergillaceae</taxon>
        <taxon>Penicillium</taxon>
    </lineage>
</organism>
<dbReference type="GeneID" id="81369277"/>
<proteinExistence type="predicted"/>
<dbReference type="PANTHER" id="PTHR43591">
    <property type="entry name" value="METHYLTRANSFERASE"/>
    <property type="match status" value="1"/>
</dbReference>
<dbReference type="CDD" id="cd02440">
    <property type="entry name" value="AdoMet_MTases"/>
    <property type="match status" value="1"/>
</dbReference>
<dbReference type="SUPFAM" id="SSF53335">
    <property type="entry name" value="S-adenosyl-L-methionine-dependent methyltransferases"/>
    <property type="match status" value="1"/>
</dbReference>
<dbReference type="GO" id="GO:0008168">
    <property type="term" value="F:methyltransferase activity"/>
    <property type="evidence" value="ECO:0007669"/>
    <property type="project" value="UniProtKB-KW"/>
</dbReference>
<dbReference type="Pfam" id="PF13847">
    <property type="entry name" value="Methyltransf_31"/>
    <property type="match status" value="1"/>
</dbReference>
<dbReference type="Proteomes" id="UP001147747">
    <property type="component" value="Unassembled WGS sequence"/>
</dbReference>
<dbReference type="Gene3D" id="3.40.50.150">
    <property type="entry name" value="Vaccinia Virus protein VP39"/>
    <property type="match status" value="1"/>
</dbReference>
<reference evidence="2" key="2">
    <citation type="journal article" date="2023" name="IMA Fungus">
        <title>Comparative genomic study of the Penicillium genus elucidates a diverse pangenome and 15 lateral gene transfer events.</title>
        <authorList>
            <person name="Petersen C."/>
            <person name="Sorensen T."/>
            <person name="Nielsen M.R."/>
            <person name="Sondergaard T.E."/>
            <person name="Sorensen J.L."/>
            <person name="Fitzpatrick D.A."/>
            <person name="Frisvad J.C."/>
            <person name="Nielsen K.L."/>
        </authorList>
    </citation>
    <scope>NUCLEOTIDE SEQUENCE</scope>
    <source>
        <strain evidence="2">IBT 29677</strain>
    </source>
</reference>
<protein>
    <submittedName>
        <fullName evidence="2">Methyltransferase-UbiE family protein</fullName>
    </submittedName>
</protein>
<accession>A0A9X0BAB2</accession>